<dbReference type="EMBL" id="MPKY01000001">
    <property type="protein sequence ID" value="OJS98783.1"/>
    <property type="molecule type" value="Genomic_DNA"/>
</dbReference>
<feature type="domain" description="Type I restriction modification DNA specificity" evidence="4">
    <location>
        <begin position="198"/>
        <end position="354"/>
    </location>
</feature>
<name>A0A1M2UTT9_MARNT</name>
<comment type="caution">
    <text evidence="5">The sequence shown here is derived from an EMBL/GenBank/DDBJ whole genome shotgun (WGS) entry which is preliminary data.</text>
</comment>
<evidence type="ECO:0000256" key="2">
    <source>
        <dbReference type="ARBA" id="ARBA00022747"/>
    </source>
</evidence>
<keyword evidence="5" id="KW-0540">Nuclease</keyword>
<dbReference type="Proteomes" id="UP000183986">
    <property type="component" value="Unassembled WGS sequence"/>
</dbReference>
<proteinExistence type="inferred from homology"/>
<dbReference type="RefSeq" id="WP_072675901.1">
    <property type="nucleotide sequence ID" value="NZ_MPKY01000001.1"/>
</dbReference>
<dbReference type="PANTHER" id="PTHR30408:SF12">
    <property type="entry name" value="TYPE I RESTRICTION ENZYME MJAVIII SPECIFICITY SUBUNIT"/>
    <property type="match status" value="1"/>
</dbReference>
<keyword evidence="6" id="KW-1185">Reference proteome</keyword>
<dbReference type="Gene3D" id="3.90.220.20">
    <property type="entry name" value="DNA methylase specificity domains"/>
    <property type="match status" value="2"/>
</dbReference>
<evidence type="ECO:0000313" key="5">
    <source>
        <dbReference type="EMBL" id="OJS98783.1"/>
    </source>
</evidence>
<keyword evidence="5" id="KW-0255">Endonuclease</keyword>
<evidence type="ECO:0000313" key="6">
    <source>
        <dbReference type="Proteomes" id="UP000183986"/>
    </source>
</evidence>
<dbReference type="AlphaFoldDB" id="A0A1M2UTT9"/>
<dbReference type="CDD" id="cd17524">
    <property type="entry name" value="RMtype1_S_EcoUTORF5051P-TRD2-CR2_like"/>
    <property type="match status" value="1"/>
</dbReference>
<keyword evidence="5" id="KW-0378">Hydrolase</keyword>
<gene>
    <name evidence="5" type="ORF">BEE62_00905</name>
</gene>
<sequence>MSWNSVPAVELMVKRGGSVNPSKFPDETFELLSIPAFDKNEPEILKGSEIGSSKSCVEPGDVLLSKIVPHIRRCWVVPKKGEHRQIGSGEWIIFRNDRFDSGFLRHFFTSNVFHSQFMNTVAGVGGSLVRARPAGVELIEIPLPPLAEQKRIAAILDKADAIRRKRQQAIQLADEFLRAVFLDMFGDPVTNPKGFPLGTIRDLVESANYGSSAKASEAVGDYPILRMGNITYEGAIDMTDLKYIDLTDKEKPKYLAVKGDLLFNRTNSKELVGKTAVYDRDDPVAIAGYLIRVRTNEKGNSHYISGYLNSAHGKATLQNMCKSIVGMANINAQEMQDIPLIIPPLSLQNRYRDIVVSTKEKLAAHQAALNANNELFNALSQKAFSGQLS</sequence>
<dbReference type="GO" id="GO:0003677">
    <property type="term" value="F:DNA binding"/>
    <property type="evidence" value="ECO:0007669"/>
    <property type="project" value="UniProtKB-KW"/>
</dbReference>
<dbReference type="InterPro" id="IPR044946">
    <property type="entry name" value="Restrct_endonuc_typeI_TRD_sf"/>
</dbReference>
<evidence type="ECO:0000256" key="3">
    <source>
        <dbReference type="ARBA" id="ARBA00023125"/>
    </source>
</evidence>
<keyword evidence="2" id="KW-0680">Restriction system</keyword>
<dbReference type="GO" id="GO:0004519">
    <property type="term" value="F:endonuclease activity"/>
    <property type="evidence" value="ECO:0007669"/>
    <property type="project" value="UniProtKB-KW"/>
</dbReference>
<protein>
    <submittedName>
        <fullName evidence="5">Restriction endonuclease subunit S</fullName>
    </submittedName>
</protein>
<dbReference type="SUPFAM" id="SSF116734">
    <property type="entry name" value="DNA methylase specificity domain"/>
    <property type="match status" value="2"/>
</dbReference>
<dbReference type="GO" id="GO:0009307">
    <property type="term" value="P:DNA restriction-modification system"/>
    <property type="evidence" value="ECO:0007669"/>
    <property type="project" value="UniProtKB-KW"/>
</dbReference>
<accession>A0A1M2UTT9</accession>
<dbReference type="InterPro" id="IPR052021">
    <property type="entry name" value="Type-I_RS_S_subunit"/>
</dbReference>
<dbReference type="PANTHER" id="PTHR30408">
    <property type="entry name" value="TYPE-1 RESTRICTION ENZYME ECOKI SPECIFICITY PROTEIN"/>
    <property type="match status" value="1"/>
</dbReference>
<reference evidence="5" key="1">
    <citation type="submission" date="2016-11" db="EMBL/GenBank/DDBJ databases">
        <title>Draft Genome Sequence of Marinobacter hydrocarbonoclasticus strain STW2, a polyaromatic aromatic hydrocarbon degrading and denitrifying bacterium from rhizosphere of Seagrass Enhalus acodoides.</title>
        <authorList>
            <person name="Ling J."/>
            <person name="Dong J."/>
        </authorList>
    </citation>
    <scope>NUCLEOTIDE SEQUENCE [LARGE SCALE GENOMIC DNA]</scope>
    <source>
        <strain evidence="5">STW2</strain>
    </source>
</reference>
<evidence type="ECO:0000256" key="1">
    <source>
        <dbReference type="ARBA" id="ARBA00010923"/>
    </source>
</evidence>
<keyword evidence="3" id="KW-0238">DNA-binding</keyword>
<feature type="domain" description="Type I restriction modification DNA specificity" evidence="4">
    <location>
        <begin position="124"/>
        <end position="170"/>
    </location>
</feature>
<organism evidence="5 6">
    <name type="scientific">Marinobacter nauticus</name>
    <name type="common">Marinobacter hydrocarbonoclasticus</name>
    <name type="synonym">Marinobacter aquaeolei</name>
    <dbReference type="NCBI Taxonomy" id="2743"/>
    <lineage>
        <taxon>Bacteria</taxon>
        <taxon>Pseudomonadati</taxon>
        <taxon>Pseudomonadota</taxon>
        <taxon>Gammaproteobacteria</taxon>
        <taxon>Pseudomonadales</taxon>
        <taxon>Marinobacteraceae</taxon>
        <taxon>Marinobacter</taxon>
    </lineage>
</organism>
<dbReference type="Pfam" id="PF01420">
    <property type="entry name" value="Methylase_S"/>
    <property type="match status" value="2"/>
</dbReference>
<dbReference type="InterPro" id="IPR000055">
    <property type="entry name" value="Restrct_endonuc_typeI_TRD"/>
</dbReference>
<dbReference type="REBASE" id="187301">
    <property type="entry name" value="S.MhySTW2ORF900P"/>
</dbReference>
<comment type="similarity">
    <text evidence="1">Belongs to the type-I restriction system S methylase family.</text>
</comment>
<evidence type="ECO:0000259" key="4">
    <source>
        <dbReference type="Pfam" id="PF01420"/>
    </source>
</evidence>